<evidence type="ECO:0000313" key="1">
    <source>
        <dbReference type="EMBL" id="GMN37741.1"/>
    </source>
</evidence>
<keyword evidence="2" id="KW-1185">Reference proteome</keyword>
<dbReference type="EMBL" id="BTGU01000007">
    <property type="protein sequence ID" value="GMN37741.1"/>
    <property type="molecule type" value="Genomic_DNA"/>
</dbReference>
<gene>
    <name evidence="1" type="ORF">TIFTF001_007059</name>
</gene>
<evidence type="ECO:0000313" key="2">
    <source>
        <dbReference type="Proteomes" id="UP001187192"/>
    </source>
</evidence>
<name>A0AA88A5L8_FICCA</name>
<accession>A0AA88A5L8</accession>
<dbReference type="Proteomes" id="UP001187192">
    <property type="component" value="Unassembled WGS sequence"/>
</dbReference>
<dbReference type="AlphaFoldDB" id="A0AA88A5L8"/>
<reference evidence="1" key="1">
    <citation type="submission" date="2023-07" db="EMBL/GenBank/DDBJ databases">
        <title>draft genome sequence of fig (Ficus carica).</title>
        <authorList>
            <person name="Takahashi T."/>
            <person name="Nishimura K."/>
        </authorList>
    </citation>
    <scope>NUCLEOTIDE SEQUENCE</scope>
</reference>
<protein>
    <submittedName>
        <fullName evidence="1">Uncharacterized protein</fullName>
    </submittedName>
</protein>
<sequence>MVGWGWHSAGTTPSHWPCRLSTPPRPAMLLCPERMKICFFWGVGGGGGSDSEGGVFWFSMGLVFSWSFENGLILELLPICVSL</sequence>
<organism evidence="1 2">
    <name type="scientific">Ficus carica</name>
    <name type="common">Common fig</name>
    <dbReference type="NCBI Taxonomy" id="3494"/>
    <lineage>
        <taxon>Eukaryota</taxon>
        <taxon>Viridiplantae</taxon>
        <taxon>Streptophyta</taxon>
        <taxon>Embryophyta</taxon>
        <taxon>Tracheophyta</taxon>
        <taxon>Spermatophyta</taxon>
        <taxon>Magnoliopsida</taxon>
        <taxon>eudicotyledons</taxon>
        <taxon>Gunneridae</taxon>
        <taxon>Pentapetalae</taxon>
        <taxon>rosids</taxon>
        <taxon>fabids</taxon>
        <taxon>Rosales</taxon>
        <taxon>Moraceae</taxon>
        <taxon>Ficeae</taxon>
        <taxon>Ficus</taxon>
    </lineage>
</organism>
<proteinExistence type="predicted"/>
<comment type="caution">
    <text evidence="1">The sequence shown here is derived from an EMBL/GenBank/DDBJ whole genome shotgun (WGS) entry which is preliminary data.</text>
</comment>